<comment type="subcellular location">
    <subcellularLocation>
        <location evidence="2">Membrane</location>
        <topology evidence="2">Multi-pass membrane protein</topology>
    </subcellularLocation>
</comment>
<feature type="transmembrane region" description="Helical" evidence="12">
    <location>
        <begin position="98"/>
        <end position="122"/>
    </location>
</feature>
<feature type="transmembrane region" description="Helical" evidence="12">
    <location>
        <begin position="134"/>
        <end position="153"/>
    </location>
</feature>
<dbReference type="STRING" id="81972.D7MCU9"/>
<comment type="cofactor">
    <cofactor evidence="1">
        <name>heme b</name>
        <dbReference type="ChEBI" id="CHEBI:60344"/>
    </cofactor>
</comment>
<dbReference type="PANTHER" id="PTHR15422">
    <property type="entry name" value="OS05G0565100 PROTEIN"/>
    <property type="match status" value="1"/>
</dbReference>
<dbReference type="InterPro" id="IPR006593">
    <property type="entry name" value="Cyt_b561/ferric_Rdtase_TM"/>
</dbReference>
<keyword evidence="16" id="KW-1185">Reference proteome</keyword>
<accession>D7MCU9</accession>
<evidence type="ECO:0000313" key="16">
    <source>
        <dbReference type="Proteomes" id="UP000008694"/>
    </source>
</evidence>
<feature type="chain" id="PRO_5003103875" description="Cytochrome b561 domain-containing protein" evidence="13">
    <location>
        <begin position="28"/>
        <end position="558"/>
    </location>
</feature>
<keyword evidence="7" id="KW-0249">Electron transport</keyword>
<name>D7MCU9_ARALL</name>
<feature type="signal peptide" evidence="13">
    <location>
        <begin position="1"/>
        <end position="27"/>
    </location>
</feature>
<evidence type="ECO:0000256" key="10">
    <source>
        <dbReference type="ARBA" id="ARBA00023136"/>
    </source>
</evidence>
<protein>
    <recommendedName>
        <fullName evidence="14">Cytochrome b561 domain-containing protein</fullName>
    </recommendedName>
</protein>
<evidence type="ECO:0000256" key="9">
    <source>
        <dbReference type="ARBA" id="ARBA00023004"/>
    </source>
</evidence>
<dbReference type="Pfam" id="PF03188">
    <property type="entry name" value="Cytochrom_B561"/>
    <property type="match status" value="1"/>
</dbReference>
<keyword evidence="6" id="KW-0479">Metal-binding</keyword>
<keyword evidence="5 12" id="KW-0812">Transmembrane</keyword>
<evidence type="ECO:0000256" key="7">
    <source>
        <dbReference type="ARBA" id="ARBA00022982"/>
    </source>
</evidence>
<sequence>MRISKSLRTVLISILFYLTSAPPFVICSSLEVTIDNHSPSNLNNKGSQEQDKLSHQMINSIKLHGILLWVSMGFLMPLGIIFIRMTNKAHANGIKVKVFFYLHVIFQILAVVLATIGAILSLRTLENSFDNNHQRLGLALYAAMWLQFLTGIFKPSRGSKRRLRWFLLHWILGTIVSIVGIINIYTGIRAYQKKTTSSRYSSLWTILFTAQVTCLVFFYLYQDKWEHFQKQRVVLDESDQQNNNTNGSNNNQSIQVVTRNDHEQKVMVPQPCRKSNALVNYNTDFFEYQISYIYLENEREEKKMVGEEETKKRVVTESLGWLTESSIMPKKHRVIEGVGPSSIMELKAQLYKSQEEAKHTKDFTGSDAQYHRAKERIAAKDSFSAKNSGVESRNLKDKLELKAVKDGAVSYAALEKKAQLYDKLVRGELSDEEGEEKYCVDFSKKGIQHEDPKSSRTYTSSISAPPEDFKQDGEDDGLLFSTKFAGLGHAIGTADVSQHVRMVREVHEEVNQAREKATELKQRRQEQATNRREKLKQAYLRKQLEKLKAQQQQDEQKT</sequence>
<evidence type="ECO:0000256" key="4">
    <source>
        <dbReference type="ARBA" id="ARBA00022617"/>
    </source>
</evidence>
<evidence type="ECO:0000256" key="12">
    <source>
        <dbReference type="SAM" id="Phobius"/>
    </source>
</evidence>
<dbReference type="PROSITE" id="PS50939">
    <property type="entry name" value="CYTOCHROME_B561"/>
    <property type="match status" value="1"/>
</dbReference>
<dbReference type="Gramene" id="fgenesh2_kg.7__2473__AT4G18260.1">
    <property type="protein sequence ID" value="fgenesh2_kg.7__2473__AT4G18260.1"/>
    <property type="gene ID" value="fgenesh2_kg.7__2473__AT4G18260.1"/>
</dbReference>
<dbReference type="CDD" id="cd08760">
    <property type="entry name" value="Cyt_b561_FRRS1_like"/>
    <property type="match status" value="1"/>
</dbReference>
<dbReference type="PANTHER" id="PTHR15422:SF42">
    <property type="entry name" value="CYTOCHROME B561 DOMAIN-CONTAINING PROTEIN"/>
    <property type="match status" value="1"/>
</dbReference>
<evidence type="ECO:0000256" key="2">
    <source>
        <dbReference type="ARBA" id="ARBA00004141"/>
    </source>
</evidence>
<proteinExistence type="predicted"/>
<dbReference type="GO" id="GO:0046872">
    <property type="term" value="F:metal ion binding"/>
    <property type="evidence" value="ECO:0007669"/>
    <property type="project" value="UniProtKB-KW"/>
</dbReference>
<feature type="domain" description="Cytochrome b561" evidence="14">
    <location>
        <begin position="24"/>
        <end position="229"/>
    </location>
</feature>
<evidence type="ECO:0000313" key="15">
    <source>
        <dbReference type="EMBL" id="EFH44263.1"/>
    </source>
</evidence>
<dbReference type="GO" id="GO:0140575">
    <property type="term" value="F:transmembrane monodehydroascorbate reductase activity"/>
    <property type="evidence" value="ECO:0007669"/>
    <property type="project" value="InterPro"/>
</dbReference>
<evidence type="ECO:0000256" key="5">
    <source>
        <dbReference type="ARBA" id="ARBA00022692"/>
    </source>
</evidence>
<gene>
    <name evidence="15" type="ORF">ARALYDRAFT_493040</name>
</gene>
<evidence type="ECO:0000256" key="1">
    <source>
        <dbReference type="ARBA" id="ARBA00001970"/>
    </source>
</evidence>
<dbReference type="AlphaFoldDB" id="D7MCU9"/>
<dbReference type="Gene3D" id="1.20.120.1770">
    <property type="match status" value="1"/>
</dbReference>
<feature type="transmembrane region" description="Helical" evidence="12">
    <location>
        <begin position="165"/>
        <end position="188"/>
    </location>
</feature>
<feature type="region of interest" description="Disordered" evidence="11">
    <location>
        <begin position="448"/>
        <end position="475"/>
    </location>
</feature>
<organism evidence="16">
    <name type="scientific">Arabidopsis lyrata subsp. lyrata</name>
    <name type="common">Lyre-leaved rock-cress</name>
    <dbReference type="NCBI Taxonomy" id="81972"/>
    <lineage>
        <taxon>Eukaryota</taxon>
        <taxon>Viridiplantae</taxon>
        <taxon>Streptophyta</taxon>
        <taxon>Embryophyta</taxon>
        <taxon>Tracheophyta</taxon>
        <taxon>Spermatophyta</taxon>
        <taxon>Magnoliopsida</taxon>
        <taxon>eudicotyledons</taxon>
        <taxon>Gunneridae</taxon>
        <taxon>Pentapetalae</taxon>
        <taxon>rosids</taxon>
        <taxon>malvids</taxon>
        <taxon>Brassicales</taxon>
        <taxon>Brassicaceae</taxon>
        <taxon>Camelineae</taxon>
        <taxon>Arabidopsis</taxon>
    </lineage>
</organism>
<keyword evidence="8 12" id="KW-1133">Transmembrane helix</keyword>
<evidence type="ECO:0000256" key="11">
    <source>
        <dbReference type="SAM" id="MobiDB-lite"/>
    </source>
</evidence>
<evidence type="ECO:0000256" key="13">
    <source>
        <dbReference type="SAM" id="SignalP"/>
    </source>
</evidence>
<evidence type="ECO:0000256" key="6">
    <source>
        <dbReference type="ARBA" id="ARBA00022723"/>
    </source>
</evidence>
<feature type="transmembrane region" description="Helical" evidence="12">
    <location>
        <begin position="200"/>
        <end position="221"/>
    </location>
</feature>
<keyword evidence="4" id="KW-0349">Heme</keyword>
<feature type="transmembrane region" description="Helical" evidence="12">
    <location>
        <begin position="66"/>
        <end position="86"/>
    </location>
</feature>
<evidence type="ECO:0000259" key="14">
    <source>
        <dbReference type="PROSITE" id="PS50939"/>
    </source>
</evidence>
<keyword evidence="10 12" id="KW-0472">Membrane</keyword>
<evidence type="ECO:0000256" key="3">
    <source>
        <dbReference type="ARBA" id="ARBA00022448"/>
    </source>
</evidence>
<dbReference type="HOGENOM" id="CLU_525167_0_0_1"/>
<dbReference type="GO" id="GO:0020037">
    <property type="term" value="F:heme binding"/>
    <property type="evidence" value="ECO:0007669"/>
    <property type="project" value="TreeGrafter"/>
</dbReference>
<feature type="region of interest" description="Disordered" evidence="11">
    <location>
        <begin position="512"/>
        <end position="535"/>
    </location>
</feature>
<evidence type="ECO:0000256" key="8">
    <source>
        <dbReference type="ARBA" id="ARBA00022989"/>
    </source>
</evidence>
<dbReference type="eggNOG" id="KOG4293">
    <property type="taxonomic scope" value="Eukaryota"/>
</dbReference>
<reference evidence="16" key="1">
    <citation type="journal article" date="2011" name="Nat. Genet.">
        <title>The Arabidopsis lyrata genome sequence and the basis of rapid genome size change.</title>
        <authorList>
            <person name="Hu T.T."/>
            <person name="Pattyn P."/>
            <person name="Bakker E.G."/>
            <person name="Cao J."/>
            <person name="Cheng J.-F."/>
            <person name="Clark R.M."/>
            <person name="Fahlgren N."/>
            <person name="Fawcett J.A."/>
            <person name="Grimwood J."/>
            <person name="Gundlach H."/>
            <person name="Haberer G."/>
            <person name="Hollister J.D."/>
            <person name="Ossowski S."/>
            <person name="Ottilar R.P."/>
            <person name="Salamov A.A."/>
            <person name="Schneeberger K."/>
            <person name="Spannagl M."/>
            <person name="Wang X."/>
            <person name="Yang L."/>
            <person name="Nasrallah M.E."/>
            <person name="Bergelson J."/>
            <person name="Carrington J.C."/>
            <person name="Gaut B.S."/>
            <person name="Schmutz J."/>
            <person name="Mayer K.F.X."/>
            <person name="Van de Peer Y."/>
            <person name="Grigoriev I.V."/>
            <person name="Nordborg M."/>
            <person name="Weigel D."/>
            <person name="Guo Y.-L."/>
        </authorList>
    </citation>
    <scope>NUCLEOTIDE SEQUENCE [LARGE SCALE GENOMIC DNA]</scope>
    <source>
        <strain evidence="16">cv. MN47</strain>
    </source>
</reference>
<keyword evidence="3" id="KW-0813">Transport</keyword>
<dbReference type="EMBL" id="GL348719">
    <property type="protein sequence ID" value="EFH44263.1"/>
    <property type="molecule type" value="Genomic_DNA"/>
</dbReference>
<keyword evidence="9" id="KW-0408">Iron</keyword>
<dbReference type="GO" id="GO:0016020">
    <property type="term" value="C:membrane"/>
    <property type="evidence" value="ECO:0007669"/>
    <property type="project" value="UniProtKB-SubCell"/>
</dbReference>
<dbReference type="SMART" id="SM00665">
    <property type="entry name" value="B561"/>
    <property type="match status" value="1"/>
</dbReference>
<keyword evidence="13" id="KW-0732">Signal</keyword>
<dbReference type="InterPro" id="IPR045150">
    <property type="entry name" value="CYB561D1/2"/>
</dbReference>
<dbReference type="Proteomes" id="UP000008694">
    <property type="component" value="Unassembled WGS sequence"/>
</dbReference>